<dbReference type="CDD" id="cd04590">
    <property type="entry name" value="CBS_pair_CorC_HlyC_assoc"/>
    <property type="match status" value="1"/>
</dbReference>
<dbReference type="InterPro" id="IPR016169">
    <property type="entry name" value="FAD-bd_PCMH_sub2"/>
</dbReference>
<dbReference type="InterPro" id="IPR046342">
    <property type="entry name" value="CBS_dom_sf"/>
</dbReference>
<dbReference type="Gene3D" id="3.30.465.10">
    <property type="match status" value="1"/>
</dbReference>
<dbReference type="EMBL" id="DSDS01000136">
    <property type="protein sequence ID" value="HET98196.1"/>
    <property type="molecule type" value="Genomic_DNA"/>
</dbReference>
<dbReference type="PROSITE" id="PS51371">
    <property type="entry name" value="CBS"/>
    <property type="match status" value="2"/>
</dbReference>
<dbReference type="InterPro" id="IPR044751">
    <property type="entry name" value="Ion_transp-like_CBS"/>
</dbReference>
<gene>
    <name evidence="8" type="ORF">ENN98_05825</name>
</gene>
<dbReference type="SUPFAM" id="SSF54631">
    <property type="entry name" value="CBS-domain pair"/>
    <property type="match status" value="1"/>
</dbReference>
<dbReference type="Pfam" id="PF00571">
    <property type="entry name" value="CBS"/>
    <property type="match status" value="2"/>
</dbReference>
<feature type="domain" description="CBS" evidence="7">
    <location>
        <begin position="142"/>
        <end position="199"/>
    </location>
</feature>
<organism evidence="8">
    <name type="scientific">Desulfurivibrio alkaliphilus</name>
    <dbReference type="NCBI Taxonomy" id="427923"/>
    <lineage>
        <taxon>Bacteria</taxon>
        <taxon>Pseudomonadati</taxon>
        <taxon>Thermodesulfobacteriota</taxon>
        <taxon>Desulfobulbia</taxon>
        <taxon>Desulfobulbales</taxon>
        <taxon>Desulfobulbaceae</taxon>
        <taxon>Desulfurivibrio</taxon>
    </lineage>
</organism>
<keyword evidence="3" id="KW-1003">Cell membrane</keyword>
<feature type="domain" description="CBS" evidence="7">
    <location>
        <begin position="77"/>
        <end position="138"/>
    </location>
</feature>
<sequence length="286" mass="32147">MPNSSDQPPSPKAEDSLFRRLLNLLGINRTPDSAEEIEQEIQEILDEGEEHGLITPEEGEMIAGIMELKDTLAYEIMTPRTEMVMAEASSPLPELIRLIIDKGFSRIPVYQDNPDQVIGLIHAKDILPYCLRDDQQPTAGTLAKPVEFVQEKRKIIKLLKYFKESKTHLAVVTDEFGGVRGLITLEDIVEEIVGDISDEHDRTTRRWKVVDSRTVLADAKVDIEEVEEFFGIELPEGPYESVGGLILHHLDRVPGAGTTLNVDSLVFEILAADQRRVITVKIQQKE</sequence>
<accession>A0A7C2XP95</accession>
<evidence type="ECO:0000256" key="3">
    <source>
        <dbReference type="ARBA" id="ARBA00022475"/>
    </source>
</evidence>
<dbReference type="Proteomes" id="UP000885986">
    <property type="component" value="Unassembled WGS sequence"/>
</dbReference>
<evidence type="ECO:0000256" key="4">
    <source>
        <dbReference type="ARBA" id="ARBA00022737"/>
    </source>
</evidence>
<comment type="similarity">
    <text evidence="2">Belongs to the UPF0053 family.</text>
</comment>
<dbReference type="InterPro" id="IPR005170">
    <property type="entry name" value="Transptr-assoc_dom"/>
</dbReference>
<keyword evidence="5 6" id="KW-0129">CBS domain</keyword>
<dbReference type="InterPro" id="IPR036318">
    <property type="entry name" value="FAD-bd_PCMH-like_sf"/>
</dbReference>
<proteinExistence type="inferred from homology"/>
<dbReference type="SMART" id="SM00116">
    <property type="entry name" value="CBS"/>
    <property type="match status" value="2"/>
</dbReference>
<keyword evidence="4" id="KW-0677">Repeat</keyword>
<evidence type="ECO:0000256" key="2">
    <source>
        <dbReference type="ARBA" id="ARBA00006337"/>
    </source>
</evidence>
<dbReference type="GO" id="GO:0005886">
    <property type="term" value="C:plasma membrane"/>
    <property type="evidence" value="ECO:0007669"/>
    <property type="project" value="UniProtKB-SubCell"/>
</dbReference>
<dbReference type="InterPro" id="IPR000644">
    <property type="entry name" value="CBS_dom"/>
</dbReference>
<evidence type="ECO:0000256" key="5">
    <source>
        <dbReference type="ARBA" id="ARBA00023122"/>
    </source>
</evidence>
<dbReference type="SUPFAM" id="SSF56176">
    <property type="entry name" value="FAD-binding/transporter-associated domain-like"/>
    <property type="match status" value="1"/>
</dbReference>
<evidence type="ECO:0000313" key="8">
    <source>
        <dbReference type="EMBL" id="HET98196.1"/>
    </source>
</evidence>
<dbReference type="FunFam" id="3.10.580.10:FF:000002">
    <property type="entry name" value="Magnesium/cobalt efflux protein CorC"/>
    <property type="match status" value="1"/>
</dbReference>
<reference evidence="8" key="1">
    <citation type="journal article" date="2020" name="mSystems">
        <title>Genome- and Community-Level Interaction Insights into Carbon Utilization and Element Cycling Functions of Hydrothermarchaeota in Hydrothermal Sediment.</title>
        <authorList>
            <person name="Zhou Z."/>
            <person name="Liu Y."/>
            <person name="Xu W."/>
            <person name="Pan J."/>
            <person name="Luo Z.H."/>
            <person name="Li M."/>
        </authorList>
    </citation>
    <scope>NUCLEOTIDE SEQUENCE [LARGE SCALE GENOMIC DNA]</scope>
    <source>
        <strain evidence="8">SpSt-1224</strain>
    </source>
</reference>
<evidence type="ECO:0000259" key="7">
    <source>
        <dbReference type="PROSITE" id="PS51371"/>
    </source>
</evidence>
<dbReference type="GO" id="GO:0050660">
    <property type="term" value="F:flavin adenine dinucleotide binding"/>
    <property type="evidence" value="ECO:0007669"/>
    <property type="project" value="InterPro"/>
</dbReference>
<dbReference type="PANTHER" id="PTHR22777:SF32">
    <property type="entry name" value="UPF0053 INNER MEMBRANE PROTEIN YFJD"/>
    <property type="match status" value="1"/>
</dbReference>
<dbReference type="AlphaFoldDB" id="A0A7C2XP95"/>
<evidence type="ECO:0000256" key="1">
    <source>
        <dbReference type="ARBA" id="ARBA00004651"/>
    </source>
</evidence>
<protein>
    <submittedName>
        <fullName evidence="8">HlyC/CorC family transporter</fullName>
    </submittedName>
</protein>
<dbReference type="Gene3D" id="3.10.580.10">
    <property type="entry name" value="CBS-domain"/>
    <property type="match status" value="1"/>
</dbReference>
<dbReference type="Pfam" id="PF03471">
    <property type="entry name" value="CorC_HlyC"/>
    <property type="match status" value="1"/>
</dbReference>
<evidence type="ECO:0000256" key="6">
    <source>
        <dbReference type="PROSITE-ProRule" id="PRU00703"/>
    </source>
</evidence>
<dbReference type="PANTHER" id="PTHR22777">
    <property type="entry name" value="HEMOLYSIN-RELATED"/>
    <property type="match status" value="1"/>
</dbReference>
<comment type="caution">
    <text evidence="8">The sequence shown here is derived from an EMBL/GenBank/DDBJ whole genome shotgun (WGS) entry which is preliminary data.</text>
</comment>
<comment type="subcellular location">
    <subcellularLocation>
        <location evidence="1">Cell membrane</location>
        <topology evidence="1">Multi-pass membrane protein</topology>
    </subcellularLocation>
</comment>
<dbReference type="SMART" id="SM01091">
    <property type="entry name" value="CorC_HlyC"/>
    <property type="match status" value="1"/>
</dbReference>
<name>A0A7C2XP95_9BACT</name>
<keyword evidence="3" id="KW-0472">Membrane</keyword>